<reference evidence="1 2" key="1">
    <citation type="journal article" date="2012" name="J. Bacteriol.">
        <title>Draft Genome Sequence of Cecembia lonarensis Strain LW9T, Isolated from Lonar Lake, a Haloalkaline Lake in India.</title>
        <authorList>
            <person name="Shivaji S."/>
            <person name="Ara S."/>
            <person name="Singh A."/>
            <person name="Pinnaka A.K."/>
        </authorList>
    </citation>
    <scope>NUCLEOTIDE SEQUENCE [LARGE SCALE GENOMIC DNA]</scope>
    <source>
        <strain evidence="1 2">LW9</strain>
    </source>
</reference>
<protein>
    <recommendedName>
        <fullName evidence="3">Outer membrane protein beta-barrel domain-containing protein</fullName>
    </recommendedName>
</protein>
<proteinExistence type="predicted"/>
<dbReference type="InterPro" id="IPR008969">
    <property type="entry name" value="CarboxyPept-like_regulatory"/>
</dbReference>
<keyword evidence="2" id="KW-1185">Reference proteome</keyword>
<dbReference type="SUPFAM" id="SSF56935">
    <property type="entry name" value="Porins"/>
    <property type="match status" value="1"/>
</dbReference>
<evidence type="ECO:0000313" key="1">
    <source>
        <dbReference type="EMBL" id="EKB49627.1"/>
    </source>
</evidence>
<organism evidence="1 2">
    <name type="scientific">Cecembia lonarensis (strain CCUG 58316 / KCTC 22772 / LW9)</name>
    <dbReference type="NCBI Taxonomy" id="1225176"/>
    <lineage>
        <taxon>Bacteria</taxon>
        <taxon>Pseudomonadati</taxon>
        <taxon>Bacteroidota</taxon>
        <taxon>Cytophagia</taxon>
        <taxon>Cytophagales</taxon>
        <taxon>Cyclobacteriaceae</taxon>
        <taxon>Cecembia</taxon>
    </lineage>
</organism>
<comment type="caution">
    <text evidence="1">The sequence shown here is derived from an EMBL/GenBank/DDBJ whole genome shotgun (WGS) entry which is preliminary data.</text>
</comment>
<gene>
    <name evidence="1" type="ORF">B879_01740</name>
</gene>
<accession>K1LBJ5</accession>
<dbReference type="Proteomes" id="UP000004478">
    <property type="component" value="Unassembled WGS sequence"/>
</dbReference>
<evidence type="ECO:0000313" key="2">
    <source>
        <dbReference type="Proteomes" id="UP000004478"/>
    </source>
</evidence>
<dbReference type="SUPFAM" id="SSF49464">
    <property type="entry name" value="Carboxypeptidase regulatory domain-like"/>
    <property type="match status" value="1"/>
</dbReference>
<sequence length="873" mass="101516">MGKNKWLFLLFLHFWLYSVGTYAQSKEIILGLVLDKDTGRPIPSATVQLLDTSDSSMVGFTIARVDGNFTIPIQELKDYLLKISSLGYGSKFIAIQPGQVSEEVKVFLEKEDIKLNEVIILESSPAVVRHDTTIYQVDKYMQEGDRSLFEVLKNMPNFRVEESGEVFFKNKRIDKVMLDGDDLIGENYKAAIKSMDPSVLNEVQVIENFQDNRFLSGVEAGQKTVLNLGVKEDRKQLLFGNLELGLGPEAHNGLANIFSYQGKFKAYLLGTSNNAGIRREDQSAERKVEELSNFAKDWLWSPLQHINRYIPYFLKTTYENPNRERLGTINLSYRAKDNISLVSNFNLYADRNDFLKENATEFLLDQPFRIRQADTLFRRPRMIEHRLKGDIALDNQTGIRIDNLLHFHDNFLGQSLFFDGGNFVENRIQEMTNRRNTWNAVMELTRKIGENNALVFGVFTRRETMHESLNASLLVEQNNTIEEVQDISQFLDHQMLQSGVQLRWLKSGKSIRFENQLSYHHQEYSLNGELQGEEDGLVGIFSRTPSFYQKLTLEKGKINLNFSYRIEKQLMETFLDESKSRWNWQRDAVVLVKLDDDNVINVGFSIEVQPLYGSAMADRPLFLDFRTAQQGKNLIDWNRQVNFFFGHHYSDIFKRRISVNTNLFWLRNPTLWTLNAMELRPEIVFMRLGRTTLNDSKGIMVKVDKLVYPIRGNVRLDLNLWQSGFEEIVNGLERFSSSITPSVGYRYSSAFKGPVNVEFKGYFQQNRMNILQGDEVLKNNFMNSNQTLILRSKFGKMTGRLILENFGIEKENFQFVNYRIEYNMRERLNFYTEGRNLLNTDSFTMARFTPNQFFQESYSLLGRIILVGINWYF</sequence>
<dbReference type="Pfam" id="PF13715">
    <property type="entry name" value="CarbopepD_reg_2"/>
    <property type="match status" value="1"/>
</dbReference>
<dbReference type="AlphaFoldDB" id="K1LBJ5"/>
<dbReference type="OrthoDB" id="603275at2"/>
<name>K1LBJ5_CECL9</name>
<dbReference type="EMBL" id="AMGM01000021">
    <property type="protein sequence ID" value="EKB49627.1"/>
    <property type="molecule type" value="Genomic_DNA"/>
</dbReference>
<dbReference type="RefSeq" id="WP_009184771.1">
    <property type="nucleotide sequence ID" value="NZ_AMGM01000021.1"/>
</dbReference>
<evidence type="ECO:0008006" key="3">
    <source>
        <dbReference type="Google" id="ProtNLM"/>
    </source>
</evidence>